<reference evidence="1 2" key="1">
    <citation type="submission" date="2020-09" db="EMBL/GenBank/DDBJ databases">
        <title>De no assembly of potato wild relative species, Solanum commersonii.</title>
        <authorList>
            <person name="Cho K."/>
        </authorList>
    </citation>
    <scope>NUCLEOTIDE SEQUENCE [LARGE SCALE GENOMIC DNA]</scope>
    <source>
        <strain evidence="1">LZ3.2</strain>
        <tissue evidence="1">Leaf</tissue>
    </source>
</reference>
<accession>A0A9J5X7W6</accession>
<name>A0A9J5X7W6_SOLCO</name>
<evidence type="ECO:0000313" key="1">
    <source>
        <dbReference type="EMBL" id="KAG5583350.1"/>
    </source>
</evidence>
<dbReference type="Proteomes" id="UP000824120">
    <property type="component" value="Chromosome 10"/>
</dbReference>
<sequence>MVELNDCPSYCKQCSDVLKANEESSTLEETEPNPGGGPRCLPGRHTGFFFIPVGVIAKDFIDMLSEKATEGASELKVDDIAASGTWNNSTSVVSPFPVKLKPPNPFIKAPCSTDHIEVLGWIGCIYWVLVREMLVGSLVVLQAFCNLNPSSADGNGPISQHVSTHSMLAPEEALTTLIPDTGTAEVIVLEEMSLDFSITDGLKTITSSSSSHSTYNCCFGKRSPTVNCPASGLSSSMPLNLVTSFKPLKRFLEKSRISCAGRRGTNPLSSKSSGNARRLPVSPSSYLLMLKKHVSSSSSSTNLDPVDISLLKKLIQFFQKKDLALACFSSDSLPSAIS</sequence>
<keyword evidence="2" id="KW-1185">Reference proteome</keyword>
<gene>
    <name evidence="1" type="ORF">H5410_053977</name>
</gene>
<evidence type="ECO:0000313" key="2">
    <source>
        <dbReference type="Proteomes" id="UP000824120"/>
    </source>
</evidence>
<comment type="caution">
    <text evidence="1">The sequence shown here is derived from an EMBL/GenBank/DDBJ whole genome shotgun (WGS) entry which is preliminary data.</text>
</comment>
<protein>
    <submittedName>
        <fullName evidence="1">Uncharacterized protein</fullName>
    </submittedName>
</protein>
<dbReference type="EMBL" id="JACXVP010000010">
    <property type="protein sequence ID" value="KAG5583350.1"/>
    <property type="molecule type" value="Genomic_DNA"/>
</dbReference>
<proteinExistence type="predicted"/>
<organism evidence="1 2">
    <name type="scientific">Solanum commersonii</name>
    <name type="common">Commerson's wild potato</name>
    <name type="synonym">Commerson's nightshade</name>
    <dbReference type="NCBI Taxonomy" id="4109"/>
    <lineage>
        <taxon>Eukaryota</taxon>
        <taxon>Viridiplantae</taxon>
        <taxon>Streptophyta</taxon>
        <taxon>Embryophyta</taxon>
        <taxon>Tracheophyta</taxon>
        <taxon>Spermatophyta</taxon>
        <taxon>Magnoliopsida</taxon>
        <taxon>eudicotyledons</taxon>
        <taxon>Gunneridae</taxon>
        <taxon>Pentapetalae</taxon>
        <taxon>asterids</taxon>
        <taxon>lamiids</taxon>
        <taxon>Solanales</taxon>
        <taxon>Solanaceae</taxon>
        <taxon>Solanoideae</taxon>
        <taxon>Solaneae</taxon>
        <taxon>Solanum</taxon>
    </lineage>
</organism>
<dbReference type="AlphaFoldDB" id="A0A9J5X7W6"/>